<evidence type="ECO:0000256" key="1">
    <source>
        <dbReference type="SAM" id="MobiDB-lite"/>
    </source>
</evidence>
<feature type="region of interest" description="Disordered" evidence="1">
    <location>
        <begin position="87"/>
        <end position="110"/>
    </location>
</feature>
<dbReference type="AlphaFoldDB" id="A0A6C0IMU6"/>
<organism evidence="2">
    <name type="scientific">viral metagenome</name>
    <dbReference type="NCBI Taxonomy" id="1070528"/>
    <lineage>
        <taxon>unclassified sequences</taxon>
        <taxon>metagenomes</taxon>
        <taxon>organismal metagenomes</taxon>
    </lineage>
</organism>
<evidence type="ECO:0000313" key="2">
    <source>
        <dbReference type="EMBL" id="QHT94514.1"/>
    </source>
</evidence>
<name>A0A6C0IMU6_9ZZZZ</name>
<feature type="region of interest" description="Disordered" evidence="1">
    <location>
        <begin position="203"/>
        <end position="259"/>
    </location>
</feature>
<dbReference type="EMBL" id="MN740223">
    <property type="protein sequence ID" value="QHT94514.1"/>
    <property type="molecule type" value="Genomic_DNA"/>
</dbReference>
<proteinExistence type="predicted"/>
<feature type="region of interest" description="Disordered" evidence="1">
    <location>
        <begin position="127"/>
        <end position="168"/>
    </location>
</feature>
<accession>A0A6C0IMU6</accession>
<reference evidence="2" key="1">
    <citation type="journal article" date="2020" name="Nature">
        <title>Giant virus diversity and host interactions through global metagenomics.</title>
        <authorList>
            <person name="Schulz F."/>
            <person name="Roux S."/>
            <person name="Paez-Espino D."/>
            <person name="Jungbluth S."/>
            <person name="Walsh D.A."/>
            <person name="Denef V.J."/>
            <person name="McMahon K.D."/>
            <person name="Konstantinidis K.T."/>
            <person name="Eloe-Fadrosh E.A."/>
            <person name="Kyrpides N.C."/>
            <person name="Woyke T."/>
        </authorList>
    </citation>
    <scope>NUCLEOTIDE SEQUENCE</scope>
    <source>
        <strain evidence="2">GVMAG-M-3300024258-28</strain>
    </source>
</reference>
<sequence length="386" mass="43389">MSTKPITVNMNPSEVDSDIDAEITEIFNNGIDYLQEQSQPHRSISAPTRSPITWHKGNEIKTTYTPIPPFKSNYLNMNSVAQKLKNDDKGWGDAAKFRSKSTPNVPNMYERGEDIDMMGIKKALENRKEGWFGSRPSKGGTKSNKSKSKSKSKSSKMLPPNSLHNLGVQSKMEIIGPENTKLLSGDQLRRNFYALTKLGHWGGSSHKNKKKTGKMKKSKQIKTRKYKKGGSKNDGDIFKSLPNVPTHTPVVSKSKSRSDLPPTVFIQKEAMPILEANLKKMGINDFNLMDTAMQSMYIDQAETQLHKMKESSSKSVLHNIAIARNYTDARHMISVLNTNAIVDHPTLTSEQRKNKVSNTLNTYIDEYLNKKNNVLEMLPPAPKRPV</sequence>
<feature type="compositionally biased region" description="Polar residues" evidence="1">
    <location>
        <begin position="243"/>
        <end position="253"/>
    </location>
</feature>
<protein>
    <submittedName>
        <fullName evidence="2">Uncharacterized protein</fullName>
    </submittedName>
</protein>
<feature type="compositionally biased region" description="Basic residues" evidence="1">
    <location>
        <begin position="144"/>
        <end position="154"/>
    </location>
</feature>
<feature type="compositionally biased region" description="Basic residues" evidence="1">
    <location>
        <begin position="206"/>
        <end position="230"/>
    </location>
</feature>